<dbReference type="Proteomes" id="UP001500804">
    <property type="component" value="Unassembled WGS sequence"/>
</dbReference>
<keyword evidence="3" id="KW-1185">Reference proteome</keyword>
<gene>
    <name evidence="2" type="ORF">GCM10023320_60760</name>
</gene>
<comment type="caution">
    <text evidence="2">The sequence shown here is derived from an EMBL/GenBank/DDBJ whole genome shotgun (WGS) entry which is preliminary data.</text>
</comment>
<protein>
    <submittedName>
        <fullName evidence="2">Uncharacterized protein</fullName>
    </submittedName>
</protein>
<reference evidence="3" key="1">
    <citation type="journal article" date="2019" name="Int. J. Syst. Evol. Microbiol.">
        <title>The Global Catalogue of Microorganisms (GCM) 10K type strain sequencing project: providing services to taxonomists for standard genome sequencing and annotation.</title>
        <authorList>
            <consortium name="The Broad Institute Genomics Platform"/>
            <consortium name="The Broad Institute Genome Sequencing Center for Infectious Disease"/>
            <person name="Wu L."/>
            <person name="Ma J."/>
        </authorList>
    </citation>
    <scope>NUCLEOTIDE SEQUENCE [LARGE SCALE GENOMIC DNA]</scope>
    <source>
        <strain evidence="3">JCM 18302</strain>
    </source>
</reference>
<evidence type="ECO:0000256" key="1">
    <source>
        <dbReference type="SAM" id="MobiDB-lite"/>
    </source>
</evidence>
<accession>A0ABP9NTH8</accession>
<proteinExistence type="predicted"/>
<dbReference type="EMBL" id="BAABJO010000028">
    <property type="protein sequence ID" value="GAA5133892.1"/>
    <property type="molecule type" value="Genomic_DNA"/>
</dbReference>
<organism evidence="2 3">
    <name type="scientific">Pseudonocardia adelaidensis</name>
    <dbReference type="NCBI Taxonomy" id="648754"/>
    <lineage>
        <taxon>Bacteria</taxon>
        <taxon>Bacillati</taxon>
        <taxon>Actinomycetota</taxon>
        <taxon>Actinomycetes</taxon>
        <taxon>Pseudonocardiales</taxon>
        <taxon>Pseudonocardiaceae</taxon>
        <taxon>Pseudonocardia</taxon>
    </lineage>
</organism>
<name>A0ABP9NTH8_9PSEU</name>
<evidence type="ECO:0000313" key="2">
    <source>
        <dbReference type="EMBL" id="GAA5133892.1"/>
    </source>
</evidence>
<sequence>MAAWVASLPAAEKDTALLALLRGDDPHLRAGLLRRFRGATPVQPGNRTAGQLQAAAEVRWKDRVRAEEERKRRAGEERERERAAERTRHLAALPADGEWAWTRVDALIDTKEPAEYDRAVDLLEDLRELVEPGEFARRVAELRVRHGRKPSLMDRFDRAGL</sequence>
<evidence type="ECO:0000313" key="3">
    <source>
        <dbReference type="Proteomes" id="UP001500804"/>
    </source>
</evidence>
<feature type="region of interest" description="Disordered" evidence="1">
    <location>
        <begin position="66"/>
        <end position="85"/>
    </location>
</feature>
<dbReference type="RefSeq" id="WP_345609686.1">
    <property type="nucleotide sequence ID" value="NZ_BAABJO010000028.1"/>
</dbReference>